<keyword evidence="5" id="KW-1185">Reference proteome</keyword>
<feature type="transmembrane region" description="Helical" evidence="2">
    <location>
        <begin position="171"/>
        <end position="189"/>
    </location>
</feature>
<evidence type="ECO:0000256" key="2">
    <source>
        <dbReference type="SAM" id="Phobius"/>
    </source>
</evidence>
<dbReference type="GO" id="GO:0005886">
    <property type="term" value="C:plasma membrane"/>
    <property type="evidence" value="ECO:0007669"/>
    <property type="project" value="TreeGrafter"/>
</dbReference>
<organism evidence="4 5">
    <name type="scientific">Polycladomyces abyssicola</name>
    <dbReference type="NCBI Taxonomy" id="1125966"/>
    <lineage>
        <taxon>Bacteria</taxon>
        <taxon>Bacillati</taxon>
        <taxon>Bacillota</taxon>
        <taxon>Bacilli</taxon>
        <taxon>Bacillales</taxon>
        <taxon>Thermoactinomycetaceae</taxon>
        <taxon>Polycladomyces</taxon>
    </lineage>
</organism>
<dbReference type="EMBL" id="AP024601">
    <property type="protein sequence ID" value="BCU82992.1"/>
    <property type="molecule type" value="Genomic_DNA"/>
</dbReference>
<evidence type="ECO:0000313" key="5">
    <source>
        <dbReference type="Proteomes" id="UP000677436"/>
    </source>
</evidence>
<dbReference type="PANTHER" id="PTHR42709:SF8">
    <property type="entry name" value="UNDECAPRENYL PHOSPHATE TRANSPORTER A"/>
    <property type="match status" value="1"/>
</dbReference>
<feature type="transmembrane region" description="Helical" evidence="2">
    <location>
        <begin position="49"/>
        <end position="70"/>
    </location>
</feature>
<dbReference type="Pfam" id="PF09335">
    <property type="entry name" value="VTT_dom"/>
    <property type="match status" value="1"/>
</dbReference>
<accession>A0A8D5UGJ1</accession>
<gene>
    <name evidence="4" type="ORF">JIR001_27750</name>
</gene>
<name>A0A8D5UGJ1_9BACL</name>
<dbReference type="PANTHER" id="PTHR42709">
    <property type="entry name" value="ALKALINE PHOSPHATASE LIKE PROTEIN"/>
    <property type="match status" value="1"/>
</dbReference>
<evidence type="ECO:0000313" key="4">
    <source>
        <dbReference type="EMBL" id="BCU82992.1"/>
    </source>
</evidence>
<dbReference type="Proteomes" id="UP000677436">
    <property type="component" value="Chromosome"/>
</dbReference>
<comment type="similarity">
    <text evidence="1">Belongs to the DedA family.</text>
</comment>
<keyword evidence="2" id="KW-0472">Membrane</keyword>
<feature type="transmembrane region" description="Helical" evidence="2">
    <location>
        <begin position="103"/>
        <end position="123"/>
    </location>
</feature>
<protein>
    <submittedName>
        <fullName evidence="4">Alkaline phosphatase</fullName>
    </submittedName>
</protein>
<dbReference type="InterPro" id="IPR051311">
    <property type="entry name" value="DedA_domain"/>
</dbReference>
<feature type="domain" description="VTT" evidence="3">
    <location>
        <begin position="29"/>
        <end position="155"/>
    </location>
</feature>
<feature type="transmembrane region" description="Helical" evidence="2">
    <location>
        <begin position="15"/>
        <end position="37"/>
    </location>
</feature>
<sequence length="201" mass="22468">MGEFIQSFLQWLADLGYLGIALGLMVEVIPSEIVLAYGGYLVSRGEVTFVGAVIAGTIGGVLAQLFLYWAGYYGGRPFLEKYGKYVLINKKHLDVAEEWFQRYGAGVIFGARFIPVVRHAISIPAGIAKMSWIKFTAYTTAAVIPWSIFFIYIGWELGDRWEDFKKIAEPYVQPLAIVAGILLVVYVLIQSMKRKRAQNNG</sequence>
<keyword evidence="2" id="KW-0812">Transmembrane</keyword>
<evidence type="ECO:0000256" key="1">
    <source>
        <dbReference type="ARBA" id="ARBA00010792"/>
    </source>
</evidence>
<reference evidence="4" key="1">
    <citation type="journal article" date="2013" name="Int. J. Syst. Evol. Microbiol.">
        <title>Polycladomyces abyssicola gen. nov., sp. nov., a thermophilic filamentous bacterium isolated from hemipelagic sediment.</title>
        <authorList>
            <person name="Tsubouchi T."/>
            <person name="Shimane Y."/>
            <person name="Mori K."/>
            <person name="Usui K."/>
            <person name="Hiraki T."/>
            <person name="Tame A."/>
            <person name="Uematsu K."/>
            <person name="Maruyama T."/>
            <person name="Hatada Y."/>
        </authorList>
    </citation>
    <scope>NUCLEOTIDE SEQUENCE</scope>
    <source>
        <strain evidence="4">JIR-001</strain>
    </source>
</reference>
<dbReference type="AlphaFoldDB" id="A0A8D5UGJ1"/>
<dbReference type="InterPro" id="IPR032816">
    <property type="entry name" value="VTT_dom"/>
</dbReference>
<proteinExistence type="inferred from homology"/>
<keyword evidence="2" id="KW-1133">Transmembrane helix</keyword>
<dbReference type="KEGG" id="pabs:JIR001_27750"/>
<reference evidence="4" key="2">
    <citation type="journal article" date="2021" name="Microbiol. Resour. Announc.">
        <title>Complete Genome Sequence of Polycladomyces abyssicola JIR-001T, Isolated from Hemipelagic Sediment in Deep Seawater.</title>
        <authorList>
            <person name="Tsubouchi T."/>
            <person name="Kaneko Y."/>
        </authorList>
    </citation>
    <scope>NUCLEOTIDE SEQUENCE</scope>
    <source>
        <strain evidence="4">JIR-001</strain>
    </source>
</reference>
<dbReference type="RefSeq" id="WP_212773270.1">
    <property type="nucleotide sequence ID" value="NZ_AP024601.1"/>
</dbReference>
<feature type="transmembrane region" description="Helical" evidence="2">
    <location>
        <begin position="135"/>
        <end position="155"/>
    </location>
</feature>
<evidence type="ECO:0000259" key="3">
    <source>
        <dbReference type="Pfam" id="PF09335"/>
    </source>
</evidence>